<keyword evidence="4" id="KW-0997">Cell inner membrane</keyword>
<keyword evidence="5" id="KW-0472">Membrane</keyword>
<keyword evidence="7" id="KW-1185">Reference proteome</keyword>
<dbReference type="AlphaFoldDB" id="A0A0D5LP25"/>
<dbReference type="PANTHER" id="PTHR30024">
    <property type="entry name" value="ALIPHATIC SULFONATES-BINDING PROTEIN-RELATED"/>
    <property type="match status" value="1"/>
</dbReference>
<name>A0A0D5LP25_MAREN</name>
<proteinExistence type="predicted"/>
<evidence type="ECO:0000313" key="6">
    <source>
        <dbReference type="EMBL" id="AJY45068.1"/>
    </source>
</evidence>
<dbReference type="Pfam" id="PF13379">
    <property type="entry name" value="NMT1_2"/>
    <property type="match status" value="1"/>
</dbReference>
<dbReference type="EMBL" id="CP010803">
    <property type="protein sequence ID" value="AJY45068.1"/>
    <property type="molecule type" value="Genomic_DNA"/>
</dbReference>
<evidence type="ECO:0000256" key="4">
    <source>
        <dbReference type="ARBA" id="ARBA00022519"/>
    </source>
</evidence>
<organism evidence="6 7">
    <name type="scientific">Martelella endophytica</name>
    <dbReference type="NCBI Taxonomy" id="1486262"/>
    <lineage>
        <taxon>Bacteria</taxon>
        <taxon>Pseudomonadati</taxon>
        <taxon>Pseudomonadota</taxon>
        <taxon>Alphaproteobacteria</taxon>
        <taxon>Hyphomicrobiales</taxon>
        <taxon>Aurantimonadaceae</taxon>
        <taxon>Martelella</taxon>
    </lineage>
</organism>
<evidence type="ECO:0000256" key="2">
    <source>
        <dbReference type="ARBA" id="ARBA00022448"/>
    </source>
</evidence>
<sequence>MKMQDLSIGFVPLLDSAIVLAAEAKGFFVEEGLNVRLTRETSWSAIRDRLAVGSLQAAHVLAPMPIAANLGLFPLSPKLVAPIALGLGGNAVTVSAALGAAMEAEGDESDLDPARAGAALKRVIAARKTQGLPPLRFGVVYVFSGHNLELRYWLAANGIDPDRDIEIVVLPPPFMPDAIEAGRIDGYCAGEPWNTIAARRGAARIVTVKAKIWRSSPEKVLALPADFAVQNEETVAALLRSLYRASAWSARPENHGELAAILSEPHHLNVDAAVLQPLLSGTVAISETADRAVEDFFLTSAKAATFPWQSHALWFYSQLVRWGLCDHSAANAAIAKMSYRPDIYRKALQPLHTPLPGASLKVEGALKVPTPVGASAGGLILGPDGFFDGQIFDPDQVGAYIAQQRAAI</sequence>
<evidence type="ECO:0000256" key="5">
    <source>
        <dbReference type="ARBA" id="ARBA00023136"/>
    </source>
</evidence>
<accession>A0A0D5LP25</accession>
<dbReference type="GO" id="GO:0012505">
    <property type="term" value="C:endomembrane system"/>
    <property type="evidence" value="ECO:0007669"/>
    <property type="project" value="UniProtKB-SubCell"/>
</dbReference>
<comment type="subcellular location">
    <subcellularLocation>
        <location evidence="1">Endomembrane system</location>
    </subcellularLocation>
</comment>
<gene>
    <name evidence="6" type="ORF">TM49_04170</name>
</gene>
<dbReference type="HOGENOM" id="CLU_037398_0_1_5"/>
<dbReference type="CDD" id="cd13553">
    <property type="entry name" value="PBP2_NrtA_CpmA_like"/>
    <property type="match status" value="1"/>
</dbReference>
<dbReference type="InterPro" id="IPR044527">
    <property type="entry name" value="NrtA/CpmA_ABC-bd_dom"/>
</dbReference>
<reference evidence="6 7" key="1">
    <citation type="journal article" date="2015" name="Genome Announc.">
        <title>Complete genome sequence of Martelella endophytica YC6887, which has antifungal activity associated with a halophyte.</title>
        <authorList>
            <person name="Khan A."/>
            <person name="Khan H."/>
            <person name="Chung E.J."/>
            <person name="Hossain M.T."/>
            <person name="Chung Y.R."/>
        </authorList>
    </citation>
    <scope>NUCLEOTIDE SEQUENCE [LARGE SCALE GENOMIC DNA]</scope>
    <source>
        <strain evidence="6">YC6887</strain>
    </source>
</reference>
<dbReference type="Gene3D" id="3.40.190.10">
    <property type="entry name" value="Periplasmic binding protein-like II"/>
    <property type="match status" value="2"/>
</dbReference>
<evidence type="ECO:0000256" key="3">
    <source>
        <dbReference type="ARBA" id="ARBA00022475"/>
    </source>
</evidence>
<evidence type="ECO:0000256" key="1">
    <source>
        <dbReference type="ARBA" id="ARBA00004308"/>
    </source>
</evidence>
<protein>
    <submittedName>
        <fullName evidence="6">Nitrate transporter</fullName>
    </submittedName>
</protein>
<evidence type="ECO:0000313" key="7">
    <source>
        <dbReference type="Proteomes" id="UP000032611"/>
    </source>
</evidence>
<dbReference type="SUPFAM" id="SSF53850">
    <property type="entry name" value="Periplasmic binding protein-like II"/>
    <property type="match status" value="1"/>
</dbReference>
<dbReference type="STRING" id="1486262.TM49_04170"/>
<keyword evidence="3" id="KW-1003">Cell membrane</keyword>
<dbReference type="PATRIC" id="fig|1486262.3.peg.850"/>
<dbReference type="KEGG" id="mey:TM49_04170"/>
<keyword evidence="2" id="KW-0813">Transport</keyword>
<dbReference type="Proteomes" id="UP000032611">
    <property type="component" value="Chromosome"/>
</dbReference>
<dbReference type="PANTHER" id="PTHR30024:SF43">
    <property type="entry name" value="BLL4572 PROTEIN"/>
    <property type="match status" value="1"/>
</dbReference>